<gene>
    <name evidence="2" type="ORF">VW35_10415</name>
</gene>
<dbReference type="PATRIC" id="fig|361041.3.peg.1443"/>
<dbReference type="Pfam" id="PF00583">
    <property type="entry name" value="Acetyltransf_1"/>
    <property type="match status" value="1"/>
</dbReference>
<dbReference type="STRING" id="361041.VW35_10415"/>
<accession>A0A0F5L9E5</accession>
<dbReference type="RefSeq" id="WP_046142962.1">
    <property type="nucleotide sequence ID" value="NZ_LAJG01000021.1"/>
</dbReference>
<evidence type="ECO:0000259" key="1">
    <source>
        <dbReference type="PROSITE" id="PS51186"/>
    </source>
</evidence>
<dbReference type="Gene3D" id="3.40.630.30">
    <property type="match status" value="1"/>
</dbReference>
<organism evidence="2 3">
    <name type="scientific">Devosia soli</name>
    <dbReference type="NCBI Taxonomy" id="361041"/>
    <lineage>
        <taxon>Bacteria</taxon>
        <taxon>Pseudomonadati</taxon>
        <taxon>Pseudomonadota</taxon>
        <taxon>Alphaproteobacteria</taxon>
        <taxon>Hyphomicrobiales</taxon>
        <taxon>Devosiaceae</taxon>
        <taxon>Devosia</taxon>
    </lineage>
</organism>
<evidence type="ECO:0000313" key="3">
    <source>
        <dbReference type="Proteomes" id="UP000033514"/>
    </source>
</evidence>
<dbReference type="InterPro" id="IPR016181">
    <property type="entry name" value="Acyl_CoA_acyltransferase"/>
</dbReference>
<reference evidence="2 3" key="1">
    <citation type="submission" date="2015-03" db="EMBL/GenBank/DDBJ databases">
        <authorList>
            <person name="Hassan Y.I."/>
            <person name="Lepp D."/>
            <person name="Zhou T."/>
        </authorList>
    </citation>
    <scope>NUCLEOTIDE SEQUENCE [LARGE SCALE GENOMIC DNA]</scope>
    <source>
        <strain evidence="2 3">GH2-10</strain>
    </source>
</reference>
<dbReference type="PROSITE" id="PS51186">
    <property type="entry name" value="GNAT"/>
    <property type="match status" value="1"/>
</dbReference>
<dbReference type="Proteomes" id="UP000033514">
    <property type="component" value="Unassembled WGS sequence"/>
</dbReference>
<dbReference type="SUPFAM" id="SSF55729">
    <property type="entry name" value="Acyl-CoA N-acyltransferases (Nat)"/>
    <property type="match status" value="1"/>
</dbReference>
<dbReference type="GO" id="GO:0016747">
    <property type="term" value="F:acyltransferase activity, transferring groups other than amino-acyl groups"/>
    <property type="evidence" value="ECO:0007669"/>
    <property type="project" value="InterPro"/>
</dbReference>
<dbReference type="OrthoDB" id="9787920at2"/>
<dbReference type="EMBL" id="LAJG01000021">
    <property type="protein sequence ID" value="KKB78885.1"/>
    <property type="molecule type" value="Genomic_DNA"/>
</dbReference>
<comment type="caution">
    <text evidence="2">The sequence shown here is derived from an EMBL/GenBank/DDBJ whole genome shotgun (WGS) entry which is preliminary data.</text>
</comment>
<evidence type="ECO:0000313" key="2">
    <source>
        <dbReference type="EMBL" id="KKB78885.1"/>
    </source>
</evidence>
<name>A0A0F5L9E5_9HYPH</name>
<keyword evidence="3" id="KW-1185">Reference proteome</keyword>
<dbReference type="AlphaFoldDB" id="A0A0F5L9E5"/>
<proteinExistence type="predicted"/>
<sequence length="142" mass="15552">MAEIVFEAEPHPDTRAAILDGLLAYNAAKTEGRFGAPRTIALALKDPETGASVGGLTARVSYSRMFVELLFIPEHLRGKGLGEKLMAEAEKVAKDLGCIGIWLDTFSFQAPGFYKKIGYQEFGAISDYPPGFSRHFFHKPLS</sequence>
<dbReference type="CDD" id="cd04301">
    <property type="entry name" value="NAT_SF"/>
    <property type="match status" value="1"/>
</dbReference>
<protein>
    <recommendedName>
        <fullName evidence="1">N-acetyltransferase domain-containing protein</fullName>
    </recommendedName>
</protein>
<dbReference type="InterPro" id="IPR000182">
    <property type="entry name" value="GNAT_dom"/>
</dbReference>
<feature type="domain" description="N-acetyltransferase" evidence="1">
    <location>
        <begin position="1"/>
        <end position="142"/>
    </location>
</feature>